<dbReference type="InterPro" id="IPR004158">
    <property type="entry name" value="DUF247_pln"/>
</dbReference>
<reference evidence="1 2" key="1">
    <citation type="journal article" date="2013" name="BMC Genomics">
        <title>The miniature genome of a carnivorous plant Genlisea aurea contains a low number of genes and short non-coding sequences.</title>
        <authorList>
            <person name="Leushkin E.V."/>
            <person name="Sutormin R.A."/>
            <person name="Nabieva E.R."/>
            <person name="Penin A.A."/>
            <person name="Kondrashov A.S."/>
            <person name="Logacheva M.D."/>
        </authorList>
    </citation>
    <scope>NUCLEOTIDE SEQUENCE [LARGE SCALE GENOMIC DNA]</scope>
</reference>
<dbReference type="EMBL" id="AUSU01008811">
    <property type="protein sequence ID" value="EPS58900.1"/>
    <property type="molecule type" value="Genomic_DNA"/>
</dbReference>
<feature type="non-terminal residue" evidence="1">
    <location>
        <position position="141"/>
    </location>
</feature>
<dbReference type="Proteomes" id="UP000015453">
    <property type="component" value="Unassembled WGS sequence"/>
</dbReference>
<proteinExistence type="predicted"/>
<dbReference type="Pfam" id="PF03140">
    <property type="entry name" value="DUF247"/>
    <property type="match status" value="1"/>
</dbReference>
<protein>
    <submittedName>
        <fullName evidence="1">Uncharacterized protein</fullName>
    </submittedName>
</protein>
<dbReference type="AlphaFoldDB" id="S8BWF1"/>
<organism evidence="1 2">
    <name type="scientific">Genlisea aurea</name>
    <dbReference type="NCBI Taxonomy" id="192259"/>
    <lineage>
        <taxon>Eukaryota</taxon>
        <taxon>Viridiplantae</taxon>
        <taxon>Streptophyta</taxon>
        <taxon>Embryophyta</taxon>
        <taxon>Tracheophyta</taxon>
        <taxon>Spermatophyta</taxon>
        <taxon>Magnoliopsida</taxon>
        <taxon>eudicotyledons</taxon>
        <taxon>Gunneridae</taxon>
        <taxon>Pentapetalae</taxon>
        <taxon>asterids</taxon>
        <taxon>lamiids</taxon>
        <taxon>Lamiales</taxon>
        <taxon>Lentibulariaceae</taxon>
        <taxon>Genlisea</taxon>
    </lineage>
</organism>
<feature type="non-terminal residue" evidence="1">
    <location>
        <position position="1"/>
    </location>
</feature>
<evidence type="ECO:0000313" key="2">
    <source>
        <dbReference type="Proteomes" id="UP000015453"/>
    </source>
</evidence>
<dbReference type="PANTHER" id="PTHR31170">
    <property type="entry name" value="BNAC04G53230D PROTEIN"/>
    <property type="match status" value="1"/>
</dbReference>
<keyword evidence="2" id="KW-1185">Reference proteome</keyword>
<name>S8BWF1_9LAMI</name>
<accession>S8BWF1</accession>
<dbReference type="OrthoDB" id="672127at2759"/>
<gene>
    <name evidence="1" type="ORF">M569_15912</name>
</gene>
<evidence type="ECO:0000313" key="1">
    <source>
        <dbReference type="EMBL" id="EPS58900.1"/>
    </source>
</evidence>
<sequence length="141" mass="16703">IYKVHQHLRNINPDAYEPNIIAIGPYHRDKEKTRMMETHKKRYLESILQRHKEITEGELFSAVAKIGGHARAAYSDCVEIRSPEFEMMLVRDGCFIVELVRKFVDTDPSNENDPIFQMEWMMNSLQRDLMLFENQIPFFVI</sequence>
<comment type="caution">
    <text evidence="1">The sequence shown here is derived from an EMBL/GenBank/DDBJ whole genome shotgun (WGS) entry which is preliminary data.</text>
</comment>